<dbReference type="EMBL" id="LXQA010589432">
    <property type="protein sequence ID" value="MCI60863.1"/>
    <property type="molecule type" value="Genomic_DNA"/>
</dbReference>
<dbReference type="AlphaFoldDB" id="A0A392TIB2"/>
<accession>A0A392TIB2</accession>
<reference evidence="1 2" key="1">
    <citation type="journal article" date="2018" name="Front. Plant Sci.">
        <title>Red Clover (Trifolium pratense) and Zigzag Clover (T. medium) - A Picture of Genomic Similarities and Differences.</title>
        <authorList>
            <person name="Dluhosova J."/>
            <person name="Istvanek J."/>
            <person name="Nedelnik J."/>
            <person name="Repkova J."/>
        </authorList>
    </citation>
    <scope>NUCLEOTIDE SEQUENCE [LARGE SCALE GENOMIC DNA]</scope>
    <source>
        <strain evidence="2">cv. 10/8</strain>
        <tissue evidence="1">Leaf</tissue>
    </source>
</reference>
<name>A0A392TIB2_9FABA</name>
<sequence length="85" mass="9462">MGEVAFTKTPELSFSEKDSEGVLPHDNDPLVIQVHILGWDIKTVLMDTGSSTDIMYWDAFAGMKQTTEQLHPYSGTLVGFLASKW</sequence>
<comment type="caution">
    <text evidence="1">The sequence shown here is derived from an EMBL/GenBank/DDBJ whole genome shotgun (WGS) entry which is preliminary data.</text>
</comment>
<evidence type="ECO:0000313" key="2">
    <source>
        <dbReference type="Proteomes" id="UP000265520"/>
    </source>
</evidence>
<dbReference type="Proteomes" id="UP000265520">
    <property type="component" value="Unassembled WGS sequence"/>
</dbReference>
<evidence type="ECO:0000313" key="1">
    <source>
        <dbReference type="EMBL" id="MCI60863.1"/>
    </source>
</evidence>
<protein>
    <submittedName>
        <fullName evidence="1">Gag-pol polyprotein</fullName>
    </submittedName>
</protein>
<feature type="non-terminal residue" evidence="1">
    <location>
        <position position="85"/>
    </location>
</feature>
<dbReference type="PANTHER" id="PTHR33240">
    <property type="entry name" value="OS08G0508500 PROTEIN"/>
    <property type="match status" value="1"/>
</dbReference>
<organism evidence="1 2">
    <name type="scientific">Trifolium medium</name>
    <dbReference type="NCBI Taxonomy" id="97028"/>
    <lineage>
        <taxon>Eukaryota</taxon>
        <taxon>Viridiplantae</taxon>
        <taxon>Streptophyta</taxon>
        <taxon>Embryophyta</taxon>
        <taxon>Tracheophyta</taxon>
        <taxon>Spermatophyta</taxon>
        <taxon>Magnoliopsida</taxon>
        <taxon>eudicotyledons</taxon>
        <taxon>Gunneridae</taxon>
        <taxon>Pentapetalae</taxon>
        <taxon>rosids</taxon>
        <taxon>fabids</taxon>
        <taxon>Fabales</taxon>
        <taxon>Fabaceae</taxon>
        <taxon>Papilionoideae</taxon>
        <taxon>50 kb inversion clade</taxon>
        <taxon>NPAAA clade</taxon>
        <taxon>Hologalegina</taxon>
        <taxon>IRL clade</taxon>
        <taxon>Trifolieae</taxon>
        <taxon>Trifolium</taxon>
    </lineage>
</organism>
<proteinExistence type="predicted"/>
<keyword evidence="2" id="KW-1185">Reference proteome</keyword>
<dbReference type="PANTHER" id="PTHR33240:SF15">
    <property type="entry name" value="GAG-PRO-LIKE PROTEIN"/>
    <property type="match status" value="1"/>
</dbReference>